<gene>
    <name evidence="1" type="ORF">Langgrundblatt2_BL20018</name>
</gene>
<name>A0A9E7E1K8_9CAUD</name>
<proteinExistence type="predicted"/>
<evidence type="ECO:0000313" key="2">
    <source>
        <dbReference type="Proteomes" id="UP001056424"/>
    </source>
</evidence>
<organism evidence="1 2">
    <name type="scientific">Xanthomonas phage Langgrundblatt2</name>
    <dbReference type="NCBI Taxonomy" id="2939129"/>
    <lineage>
        <taxon>Viruses</taxon>
        <taxon>Duplodnaviria</taxon>
        <taxon>Heunggongvirae</taxon>
        <taxon>Uroviricota</taxon>
        <taxon>Caudoviricetes</taxon>
        <taxon>Stanbaylleyvirinae</taxon>
        <taxon>Shirevirus</taxon>
        <taxon>Shirevirus langgrundblatt2</taxon>
    </lineage>
</organism>
<sequence length="134" mass="15012">MTPDQLAKSGTESGHQRAVFAWAALHMTQWPELRWLHHIPNGGARGDDAKTRAIRGNALKAEGVKVGVADLFLPVKRGQFSGLYIEMKKPGKIKTTSKEQDEFGEFVKAQGFGWIVCDNWESAVKVLQEYLSWQ</sequence>
<keyword evidence="2" id="KW-1185">Reference proteome</keyword>
<reference evidence="1" key="1">
    <citation type="journal article" date="2022" name="Viruses">
        <title>Isolation of novel Xanthomonas phages for the plant pathogens X. translucens and X. campestris.</title>
        <authorList>
            <person name="Erdrich S.H."/>
            <person name="Sharma V."/>
            <person name="Schurr U."/>
            <person name="Arsova B."/>
            <person name="Frunzke J."/>
        </authorList>
    </citation>
    <scope>NUCLEOTIDE SEQUENCE</scope>
</reference>
<protein>
    <submittedName>
        <fullName evidence="1">VRR-NUC domain containing protein</fullName>
    </submittedName>
</protein>
<accession>A0A9E7E1K8</accession>
<dbReference type="InterPro" id="IPR011856">
    <property type="entry name" value="tRNA_endonuc-like_dom_sf"/>
</dbReference>
<dbReference type="EMBL" id="ON189043">
    <property type="protein sequence ID" value="URA06849.1"/>
    <property type="molecule type" value="Genomic_DNA"/>
</dbReference>
<dbReference type="Proteomes" id="UP001056424">
    <property type="component" value="Segment"/>
</dbReference>
<dbReference type="Gene3D" id="3.40.1350.10">
    <property type="match status" value="1"/>
</dbReference>
<evidence type="ECO:0000313" key="1">
    <source>
        <dbReference type="EMBL" id="URA06849.1"/>
    </source>
</evidence>
<dbReference type="GO" id="GO:0003676">
    <property type="term" value="F:nucleic acid binding"/>
    <property type="evidence" value="ECO:0007669"/>
    <property type="project" value="InterPro"/>
</dbReference>